<accession>A0AAN2C9G6</accession>
<dbReference type="Gene3D" id="3.40.50.20">
    <property type="match status" value="1"/>
</dbReference>
<dbReference type="PROSITE" id="PS50975">
    <property type="entry name" value="ATP_GRASP"/>
    <property type="match status" value="1"/>
</dbReference>
<evidence type="ECO:0000256" key="5">
    <source>
        <dbReference type="ARBA" id="ARBA00022598"/>
    </source>
</evidence>
<dbReference type="EC" id="6.3.4.13" evidence="4 12"/>
<dbReference type="SMART" id="SM01210">
    <property type="entry name" value="GARS_C"/>
    <property type="match status" value="1"/>
</dbReference>
<keyword evidence="16" id="KW-1185">Reference proteome</keyword>
<dbReference type="InterPro" id="IPR020560">
    <property type="entry name" value="PRibGlycinamide_synth_C-dom"/>
</dbReference>
<evidence type="ECO:0000256" key="13">
    <source>
        <dbReference type="PROSITE-ProRule" id="PRU00409"/>
    </source>
</evidence>
<evidence type="ECO:0000256" key="2">
    <source>
        <dbReference type="ARBA" id="ARBA00001946"/>
    </source>
</evidence>
<dbReference type="InterPro" id="IPR020559">
    <property type="entry name" value="PRibGlycinamide_synth_CS"/>
</dbReference>
<comment type="similarity">
    <text evidence="9 12">Belongs to the GARS family.</text>
</comment>
<dbReference type="RefSeq" id="WP_317996974.1">
    <property type="nucleotide sequence ID" value="NZ_AP025523.1"/>
</dbReference>
<dbReference type="EMBL" id="AP025523">
    <property type="protein sequence ID" value="BDE05968.1"/>
    <property type="molecule type" value="Genomic_DNA"/>
</dbReference>
<dbReference type="InterPro" id="IPR011054">
    <property type="entry name" value="Rudment_hybrid_motif"/>
</dbReference>
<dbReference type="GO" id="GO:0009113">
    <property type="term" value="P:purine nucleobase biosynthetic process"/>
    <property type="evidence" value="ECO:0007669"/>
    <property type="project" value="InterPro"/>
</dbReference>
<dbReference type="Pfam" id="PF02843">
    <property type="entry name" value="GARS_C"/>
    <property type="match status" value="1"/>
</dbReference>
<dbReference type="InterPro" id="IPR011761">
    <property type="entry name" value="ATP-grasp"/>
</dbReference>
<evidence type="ECO:0000256" key="4">
    <source>
        <dbReference type="ARBA" id="ARBA00013255"/>
    </source>
</evidence>
<name>A0AAN2C9G6_UNVUL</name>
<dbReference type="AlphaFoldDB" id="A0AAN2C9G6"/>
<evidence type="ECO:0000256" key="11">
    <source>
        <dbReference type="ARBA" id="ARBA00042864"/>
    </source>
</evidence>
<dbReference type="Pfam" id="PF02844">
    <property type="entry name" value="GARS_N"/>
    <property type="match status" value="1"/>
</dbReference>
<dbReference type="KEGG" id="vab:WPS_12440"/>
<dbReference type="GO" id="GO:0046872">
    <property type="term" value="F:metal ion binding"/>
    <property type="evidence" value="ECO:0007669"/>
    <property type="project" value="InterPro"/>
</dbReference>
<dbReference type="NCBIfam" id="TIGR00877">
    <property type="entry name" value="purD"/>
    <property type="match status" value="1"/>
</dbReference>
<evidence type="ECO:0000256" key="9">
    <source>
        <dbReference type="ARBA" id="ARBA00038345"/>
    </source>
</evidence>
<evidence type="ECO:0000256" key="12">
    <source>
        <dbReference type="HAMAP-Rule" id="MF_00138"/>
    </source>
</evidence>
<proteinExistence type="inferred from homology"/>
<comment type="cofactor">
    <cofactor evidence="1">
        <name>Mn(2+)</name>
        <dbReference type="ChEBI" id="CHEBI:29035"/>
    </cofactor>
</comment>
<dbReference type="PANTHER" id="PTHR43472:SF1">
    <property type="entry name" value="PHOSPHORIBOSYLAMINE--GLYCINE LIGASE, CHLOROPLASTIC"/>
    <property type="match status" value="1"/>
</dbReference>
<evidence type="ECO:0000313" key="15">
    <source>
        <dbReference type="EMBL" id="BDE05968.1"/>
    </source>
</evidence>
<dbReference type="SUPFAM" id="SSF52440">
    <property type="entry name" value="PreATP-grasp domain"/>
    <property type="match status" value="1"/>
</dbReference>
<organism evidence="15 16">
    <name type="scientific">Vulcanimicrobium alpinum</name>
    <dbReference type="NCBI Taxonomy" id="3016050"/>
    <lineage>
        <taxon>Bacteria</taxon>
        <taxon>Bacillati</taxon>
        <taxon>Vulcanimicrobiota</taxon>
        <taxon>Vulcanimicrobiia</taxon>
        <taxon>Vulcanimicrobiales</taxon>
        <taxon>Vulcanimicrobiaceae</taxon>
        <taxon>Vulcanimicrobium</taxon>
    </lineage>
</organism>
<dbReference type="InterPro" id="IPR037123">
    <property type="entry name" value="PRibGlycinamide_synth_C_sf"/>
</dbReference>
<evidence type="ECO:0000259" key="14">
    <source>
        <dbReference type="PROSITE" id="PS50975"/>
    </source>
</evidence>
<evidence type="ECO:0000256" key="7">
    <source>
        <dbReference type="ARBA" id="ARBA00022755"/>
    </source>
</evidence>
<dbReference type="GO" id="GO:0005524">
    <property type="term" value="F:ATP binding"/>
    <property type="evidence" value="ECO:0007669"/>
    <property type="project" value="UniProtKB-UniRule"/>
</dbReference>
<dbReference type="Pfam" id="PF01071">
    <property type="entry name" value="GARS_A"/>
    <property type="match status" value="1"/>
</dbReference>
<dbReference type="InterPro" id="IPR020562">
    <property type="entry name" value="PRibGlycinamide_synth_N"/>
</dbReference>
<dbReference type="Gene3D" id="3.30.1490.20">
    <property type="entry name" value="ATP-grasp fold, A domain"/>
    <property type="match status" value="1"/>
</dbReference>
<comment type="catalytic activity">
    <reaction evidence="12">
        <text>5-phospho-beta-D-ribosylamine + glycine + ATP = N(1)-(5-phospho-beta-D-ribosyl)glycinamide + ADP + phosphate + H(+)</text>
        <dbReference type="Rhea" id="RHEA:17453"/>
        <dbReference type="ChEBI" id="CHEBI:15378"/>
        <dbReference type="ChEBI" id="CHEBI:30616"/>
        <dbReference type="ChEBI" id="CHEBI:43474"/>
        <dbReference type="ChEBI" id="CHEBI:57305"/>
        <dbReference type="ChEBI" id="CHEBI:58681"/>
        <dbReference type="ChEBI" id="CHEBI:143788"/>
        <dbReference type="ChEBI" id="CHEBI:456216"/>
        <dbReference type="EC" id="6.3.4.13"/>
    </reaction>
</comment>
<feature type="domain" description="ATP-grasp" evidence="14">
    <location>
        <begin position="108"/>
        <end position="314"/>
    </location>
</feature>
<dbReference type="Gene3D" id="3.30.470.20">
    <property type="entry name" value="ATP-grasp fold, B domain"/>
    <property type="match status" value="1"/>
</dbReference>
<evidence type="ECO:0000256" key="1">
    <source>
        <dbReference type="ARBA" id="ARBA00001936"/>
    </source>
</evidence>
<evidence type="ECO:0000256" key="8">
    <source>
        <dbReference type="ARBA" id="ARBA00022840"/>
    </source>
</evidence>
<dbReference type="PANTHER" id="PTHR43472">
    <property type="entry name" value="PHOSPHORIBOSYLAMINE--GLYCINE LIGASE"/>
    <property type="match status" value="1"/>
</dbReference>
<dbReference type="SMART" id="SM01209">
    <property type="entry name" value="GARS_A"/>
    <property type="match status" value="1"/>
</dbReference>
<dbReference type="SUPFAM" id="SSF51246">
    <property type="entry name" value="Rudiment single hybrid motif"/>
    <property type="match status" value="1"/>
</dbReference>
<reference evidence="15 16" key="1">
    <citation type="journal article" date="2022" name="ISME Commun">
        <title>Vulcanimicrobium alpinus gen. nov. sp. nov., the first cultivated representative of the candidate phylum 'Eremiobacterota', is a metabolically versatile aerobic anoxygenic phototroph.</title>
        <authorList>
            <person name="Yabe S."/>
            <person name="Muto K."/>
            <person name="Abe K."/>
            <person name="Yokota A."/>
            <person name="Staudigel H."/>
            <person name="Tebo B.M."/>
        </authorList>
    </citation>
    <scope>NUCLEOTIDE SEQUENCE [LARGE SCALE GENOMIC DNA]</scope>
    <source>
        <strain evidence="15 16">WC8-2</strain>
    </source>
</reference>
<dbReference type="Gene3D" id="3.90.600.10">
    <property type="entry name" value="Phosphoribosylglycinamide synthetase, C-terminal domain"/>
    <property type="match status" value="1"/>
</dbReference>
<keyword evidence="6 13" id="KW-0547">Nucleotide-binding</keyword>
<dbReference type="SUPFAM" id="SSF56059">
    <property type="entry name" value="Glutathione synthetase ATP-binding domain-like"/>
    <property type="match status" value="1"/>
</dbReference>
<comment type="pathway">
    <text evidence="3 12">Purine metabolism; IMP biosynthesis via de novo pathway; N(1)-(5-phospho-D-ribosyl)glycinamide from 5-phospho-alpha-D-ribose 1-diphosphate: step 2/2.</text>
</comment>
<gene>
    <name evidence="12 15" type="primary">purD</name>
    <name evidence="15" type="ORF">WPS_12440</name>
</gene>
<dbReference type="GO" id="GO:0004637">
    <property type="term" value="F:phosphoribosylamine-glycine ligase activity"/>
    <property type="evidence" value="ECO:0007669"/>
    <property type="project" value="UniProtKB-UniRule"/>
</dbReference>
<sequence length="425" mass="44380">MRILVVGGGAREDALSWRLAASPSCDALFHAPGNAGTASRGENWSDVAATDARTLVRRAQEARIDLVVLGPETAIAAGVGDKLRDAGIAVFGPNRGGGRLETSKVFAKRFMERHGIPSARFRVVHNLDQARRALEAWSGAAVVKADGLAAGKGVVVCDGAADALTVLTGWYTGNAIPGGGQDVVIEQRLAGREVSVFAIADGRAMVPIAAACDYKRAGDDDKGPNTGGMGAYSPPALFGDDLLDVVRERVVAPALRGLLAEGEEYRGVLYCGLMMTDDGPYVIEFNARFGDPETQVLVPRVNGDFARYLKSAADGALEIDAATWSDDACVGVVLATSRYPYENTPVRGLPAELGLAGDVVAFWGTSSREDDGTVTSPGGRVLTVAARGANVGVARAHAYAAIDGLKARFPSGTPLAYRSDIARLP</sequence>
<dbReference type="Proteomes" id="UP001317532">
    <property type="component" value="Chromosome"/>
</dbReference>
<evidence type="ECO:0000256" key="3">
    <source>
        <dbReference type="ARBA" id="ARBA00005174"/>
    </source>
</evidence>
<keyword evidence="5 12" id="KW-0436">Ligase</keyword>
<dbReference type="PROSITE" id="PS00184">
    <property type="entry name" value="GARS"/>
    <property type="match status" value="1"/>
</dbReference>
<dbReference type="InterPro" id="IPR016185">
    <property type="entry name" value="PreATP-grasp_dom_sf"/>
</dbReference>
<dbReference type="HAMAP" id="MF_00138">
    <property type="entry name" value="GARS"/>
    <property type="match status" value="1"/>
</dbReference>
<evidence type="ECO:0000256" key="10">
    <source>
        <dbReference type="ARBA" id="ARBA00042242"/>
    </source>
</evidence>
<keyword evidence="7 12" id="KW-0658">Purine biosynthesis</keyword>
<keyword evidence="8 13" id="KW-0067">ATP-binding</keyword>
<protein>
    <recommendedName>
        <fullName evidence="4 12">Phosphoribosylamine--glycine ligase</fullName>
        <ecNumber evidence="4 12">6.3.4.13</ecNumber>
    </recommendedName>
    <alternativeName>
        <fullName evidence="12">GARS</fullName>
    </alternativeName>
    <alternativeName>
        <fullName evidence="10 12">Glycinamide ribonucleotide synthetase</fullName>
    </alternativeName>
    <alternativeName>
        <fullName evidence="11 12">Phosphoribosylglycinamide synthetase</fullName>
    </alternativeName>
</protein>
<dbReference type="GO" id="GO:0006189">
    <property type="term" value="P:'de novo' IMP biosynthetic process"/>
    <property type="evidence" value="ECO:0007669"/>
    <property type="project" value="UniProtKB-UniRule"/>
</dbReference>
<dbReference type="InterPro" id="IPR020561">
    <property type="entry name" value="PRibGlycinamid_synth_ATP-grasp"/>
</dbReference>
<evidence type="ECO:0000256" key="6">
    <source>
        <dbReference type="ARBA" id="ARBA00022741"/>
    </source>
</evidence>
<dbReference type="InterPro" id="IPR013815">
    <property type="entry name" value="ATP_grasp_subdomain_1"/>
</dbReference>
<evidence type="ECO:0000313" key="16">
    <source>
        <dbReference type="Proteomes" id="UP001317532"/>
    </source>
</evidence>
<comment type="cofactor">
    <cofactor evidence="2">
        <name>Mg(2+)</name>
        <dbReference type="ChEBI" id="CHEBI:18420"/>
    </cofactor>
</comment>
<dbReference type="InterPro" id="IPR000115">
    <property type="entry name" value="PRibGlycinamide_synth"/>
</dbReference>